<evidence type="ECO:0000313" key="4">
    <source>
        <dbReference type="EMBL" id="JAP40457.1"/>
    </source>
</evidence>
<dbReference type="GO" id="GO:0004103">
    <property type="term" value="F:choline kinase activity"/>
    <property type="evidence" value="ECO:0007669"/>
    <property type="project" value="TreeGrafter"/>
</dbReference>
<keyword evidence="4" id="KW-0418">Kinase</keyword>
<gene>
    <name evidence="4" type="primary">CHKA</name>
    <name evidence="4" type="ORF">TR87034</name>
</gene>
<evidence type="ECO:0000256" key="3">
    <source>
        <dbReference type="ARBA" id="ARBA00038211"/>
    </source>
</evidence>
<protein>
    <submittedName>
        <fullName evidence="4">Choline kinase alpha</fullName>
    </submittedName>
</protein>
<keyword evidence="1" id="KW-0443">Lipid metabolism</keyword>
<feature type="non-terminal residue" evidence="4">
    <location>
        <position position="1"/>
    </location>
</feature>
<dbReference type="GO" id="GO:0005737">
    <property type="term" value="C:cytoplasm"/>
    <property type="evidence" value="ECO:0007669"/>
    <property type="project" value="TreeGrafter"/>
</dbReference>
<dbReference type="EMBL" id="GEEE01014895">
    <property type="protein sequence ID" value="JAP48330.1"/>
    <property type="molecule type" value="Transcribed_RNA"/>
</dbReference>
<dbReference type="Gene3D" id="3.90.1200.10">
    <property type="match status" value="2"/>
</dbReference>
<evidence type="ECO:0000256" key="2">
    <source>
        <dbReference type="ARBA" id="ARBA00023264"/>
    </source>
</evidence>
<sequence length="470" mass="53112">GYLKDEVAIDKHVPKKVFIRVYGELLRSNMNSVVLDAVIFALLSEKGLGPKIHGVFPGGRIEEFVESRTLLTKELSLPQVNDCVALHLAVLHSLTLPLPKLPTFLFKTLAKFLQQLTGTRELSRSGNPPTVRDTDHLPDNLLISPPNSLLASTLFGSTSSVGSIPEPQTHLFKFVSDYRLVEEFEWLRSMFFRNMDRFPVTFCHNDLQENNLLVYKDAARKGFHRLLAIDFEYCSYNFRAIDIGNFFNEWCYDNRHPDPPGYAYYPSAYPSRAVQLKFWRKYLSVYNCVREKSIMFGAYAPGRRMHSASLSIQPSAVADFLKTSSSPDFTQAGTSSVNGKDIEKSLRFSELDEIASIPRVTLDPAAEDELIIETTLGALFSHIWWATWALIQSEISSIDFGFIDYAKSRMMAYYELKNTLPASELENFPGPVLPEVLSSPLSDVRLMIGNGDTITENHSAFFYVNHETDA</sequence>
<keyword evidence="4" id="KW-0808">Transferase</keyword>
<reference evidence="4" key="1">
    <citation type="submission" date="2016-01" db="EMBL/GenBank/DDBJ databases">
        <title>Reference transcriptome for the parasite Schistocephalus solidus: insights into the molecular evolution of parasitism.</title>
        <authorList>
            <person name="Hebert F.O."/>
            <person name="Grambauer S."/>
            <person name="Barber I."/>
            <person name="Landry C.R."/>
            <person name="Aubin-Horth N."/>
        </authorList>
    </citation>
    <scope>NUCLEOTIDE SEQUENCE</scope>
</reference>
<dbReference type="AlphaFoldDB" id="A0A0X3NSK0"/>
<dbReference type="PANTHER" id="PTHR22603:SF93">
    <property type="entry name" value="RE24176P"/>
    <property type="match status" value="1"/>
</dbReference>
<dbReference type="EMBL" id="GEEE01022768">
    <property type="protein sequence ID" value="JAP40457.1"/>
    <property type="molecule type" value="Transcribed_RNA"/>
</dbReference>
<name>A0A0X3NSK0_SCHSO</name>
<evidence type="ECO:0000256" key="1">
    <source>
        <dbReference type="ARBA" id="ARBA00023209"/>
    </source>
</evidence>
<keyword evidence="1" id="KW-0594">Phospholipid biosynthesis</keyword>
<dbReference type="PANTHER" id="PTHR22603">
    <property type="entry name" value="CHOLINE/ETHANOALAMINE KINASE"/>
    <property type="match status" value="1"/>
</dbReference>
<dbReference type="GO" id="GO:0004305">
    <property type="term" value="F:ethanolamine kinase activity"/>
    <property type="evidence" value="ECO:0007669"/>
    <property type="project" value="TreeGrafter"/>
</dbReference>
<dbReference type="InterPro" id="IPR011009">
    <property type="entry name" value="Kinase-like_dom_sf"/>
</dbReference>
<keyword evidence="1" id="KW-0444">Lipid biosynthesis</keyword>
<keyword evidence="2" id="KW-1208">Phospholipid metabolism</keyword>
<comment type="similarity">
    <text evidence="3">Belongs to the choline/ethanolamine kinase family.</text>
</comment>
<organism evidence="4">
    <name type="scientific">Schistocephalus solidus</name>
    <name type="common">Tapeworm</name>
    <dbReference type="NCBI Taxonomy" id="70667"/>
    <lineage>
        <taxon>Eukaryota</taxon>
        <taxon>Metazoa</taxon>
        <taxon>Spiralia</taxon>
        <taxon>Lophotrochozoa</taxon>
        <taxon>Platyhelminthes</taxon>
        <taxon>Cestoda</taxon>
        <taxon>Eucestoda</taxon>
        <taxon>Diphyllobothriidea</taxon>
        <taxon>Diphyllobothriidae</taxon>
        <taxon>Schistocephalus</taxon>
    </lineage>
</organism>
<dbReference type="GO" id="GO:0006646">
    <property type="term" value="P:phosphatidylethanolamine biosynthetic process"/>
    <property type="evidence" value="ECO:0007669"/>
    <property type="project" value="TreeGrafter"/>
</dbReference>
<accession>A0A0X3NSK0</accession>
<proteinExistence type="inferred from homology"/>
<dbReference type="Pfam" id="PF01633">
    <property type="entry name" value="Choline_kinase"/>
    <property type="match status" value="1"/>
</dbReference>
<dbReference type="SUPFAM" id="SSF56112">
    <property type="entry name" value="Protein kinase-like (PK-like)"/>
    <property type="match status" value="1"/>
</dbReference>